<evidence type="ECO:0000313" key="1">
    <source>
        <dbReference type="EMBL" id="GGU86542.1"/>
    </source>
</evidence>
<keyword evidence="2" id="KW-1185">Reference proteome</keyword>
<sequence length="140" mass="15179">MDEYTSSRLAVGLEHSSSLEKVGLGGWALYGIGRDQAIGAGAGYRCEAVAHAPHEGHSVSLGLRSAATPRLALRWLRGRATDITDQLDAPAARPVRHWLSDQAAHEYALLALTRGDSYLFTIYDEATRYTLSVSPAWNAK</sequence>
<accession>A0ABQ2VH06</accession>
<dbReference type="RefSeq" id="WP_229852766.1">
    <property type="nucleotide sequence ID" value="NZ_BMRP01000028.1"/>
</dbReference>
<organism evidence="1 2">
    <name type="scientific">Streptomyces albospinus</name>
    <dbReference type="NCBI Taxonomy" id="285515"/>
    <lineage>
        <taxon>Bacteria</taxon>
        <taxon>Bacillati</taxon>
        <taxon>Actinomycetota</taxon>
        <taxon>Actinomycetes</taxon>
        <taxon>Kitasatosporales</taxon>
        <taxon>Streptomycetaceae</taxon>
        <taxon>Streptomyces</taxon>
    </lineage>
</organism>
<reference evidence="2" key="1">
    <citation type="journal article" date="2019" name="Int. J. Syst. Evol. Microbiol.">
        <title>The Global Catalogue of Microorganisms (GCM) 10K type strain sequencing project: providing services to taxonomists for standard genome sequencing and annotation.</title>
        <authorList>
            <consortium name="The Broad Institute Genomics Platform"/>
            <consortium name="The Broad Institute Genome Sequencing Center for Infectious Disease"/>
            <person name="Wu L."/>
            <person name="Ma J."/>
        </authorList>
    </citation>
    <scope>NUCLEOTIDE SEQUENCE [LARGE SCALE GENOMIC DNA]</scope>
    <source>
        <strain evidence="2">JCM 3399</strain>
    </source>
</reference>
<gene>
    <name evidence="1" type="ORF">GCM10010211_60780</name>
</gene>
<dbReference type="Proteomes" id="UP000654471">
    <property type="component" value="Unassembled WGS sequence"/>
</dbReference>
<name>A0ABQ2VH06_9ACTN</name>
<proteinExistence type="predicted"/>
<dbReference type="EMBL" id="BMRP01000028">
    <property type="protein sequence ID" value="GGU86542.1"/>
    <property type="molecule type" value="Genomic_DNA"/>
</dbReference>
<protein>
    <submittedName>
        <fullName evidence="1">Uncharacterized protein</fullName>
    </submittedName>
</protein>
<evidence type="ECO:0000313" key="2">
    <source>
        <dbReference type="Proteomes" id="UP000654471"/>
    </source>
</evidence>
<comment type="caution">
    <text evidence="1">The sequence shown here is derived from an EMBL/GenBank/DDBJ whole genome shotgun (WGS) entry which is preliminary data.</text>
</comment>